<evidence type="ECO:0000313" key="1">
    <source>
        <dbReference type="EMBL" id="SEH02360.1"/>
    </source>
</evidence>
<sequence length="107" mass="12287">MVCMPAIPESTKISLQQRLWERAEQNWPQLIGVNVRFRAQFAYVDGELRDGELLPLLRLRYGGSAHRWSSAIYVASNGKYEDQIWFTGEVEDVFDLACDLHVTNADL</sequence>
<dbReference type="Proteomes" id="UP000236732">
    <property type="component" value="Unassembled WGS sequence"/>
</dbReference>
<gene>
    <name evidence="1" type="ORF">SAMN05444920_12618</name>
</gene>
<organism evidence="1 2">
    <name type="scientific">Nonomuraea solani</name>
    <dbReference type="NCBI Taxonomy" id="1144553"/>
    <lineage>
        <taxon>Bacteria</taxon>
        <taxon>Bacillati</taxon>
        <taxon>Actinomycetota</taxon>
        <taxon>Actinomycetes</taxon>
        <taxon>Streptosporangiales</taxon>
        <taxon>Streptosporangiaceae</taxon>
        <taxon>Nonomuraea</taxon>
    </lineage>
</organism>
<dbReference type="AlphaFoldDB" id="A0A1H6EWS1"/>
<keyword evidence="2" id="KW-1185">Reference proteome</keyword>
<proteinExistence type="predicted"/>
<name>A0A1H6EWS1_9ACTN</name>
<dbReference type="EMBL" id="FNVT01000026">
    <property type="protein sequence ID" value="SEH02360.1"/>
    <property type="molecule type" value="Genomic_DNA"/>
</dbReference>
<evidence type="ECO:0000313" key="2">
    <source>
        <dbReference type="Proteomes" id="UP000236732"/>
    </source>
</evidence>
<reference evidence="1 2" key="1">
    <citation type="submission" date="2016-10" db="EMBL/GenBank/DDBJ databases">
        <authorList>
            <person name="de Groot N.N."/>
        </authorList>
    </citation>
    <scope>NUCLEOTIDE SEQUENCE [LARGE SCALE GENOMIC DNA]</scope>
    <source>
        <strain evidence="1 2">CGMCC 4.7037</strain>
    </source>
</reference>
<dbReference type="OrthoDB" id="5419957at2"/>
<protein>
    <submittedName>
        <fullName evidence="1">Uncharacterized protein</fullName>
    </submittedName>
</protein>
<accession>A0A1H6EWS1</accession>